<name>A0AAD5XYD6_9FUNG</name>
<protein>
    <submittedName>
        <fullName evidence="2">Uncharacterized protein</fullName>
    </submittedName>
</protein>
<feature type="compositionally biased region" description="Acidic residues" evidence="1">
    <location>
        <begin position="73"/>
        <end position="91"/>
    </location>
</feature>
<evidence type="ECO:0000256" key="1">
    <source>
        <dbReference type="SAM" id="MobiDB-lite"/>
    </source>
</evidence>
<evidence type="ECO:0000313" key="3">
    <source>
        <dbReference type="Proteomes" id="UP001211065"/>
    </source>
</evidence>
<keyword evidence="3" id="KW-1185">Reference proteome</keyword>
<sequence length="520" mass="60619">MKRRLSTINSYSPIGLTDVSDKFKKLCVIKDSDSHNSFPERIGINTDPENAYFINHEYDEDSQTDSFILASEEISESDSEADADDEEDDVEELSRKIATVDVVMEDIDQKLTNVKLTKNNNHIFSLKNKKISDNLEKKQDIISPVSQPKPFKIFESLTNHQDESDGSEYIPSETELNPTRKIPVTVLLKREDKVAKFKRLQEVWKKENLLNGGEQFFLVDASKFLIGRKKWLKKGMMSVVVSPDSDGSNFRIFSHYLHGWINISDFFKFNVDNFEVTISTFGRSFIKIADLRTKCMTMNQVLKTEFEVSKNNSFIEPKNNNEKIFNKNCNGLPEIKWHDPEIQLKLEERGTSWKLKFPNKEDCQRFKTFLEKHDKNLRLIELEKRKKSFYIPQPVYDQGAYQFCANERRIIQYRISPYSKNENLINELASCGFAYLPALDDMGVVENEEINNSNNFTCVGRCVCQFCGAVFTEWENTNKNNNYNVFDEHQQHEFAKKYRLNFLFGALLFSRNMYLISQIL</sequence>
<dbReference type="EMBL" id="JADGJW010000059">
    <property type="protein sequence ID" value="KAJ3225518.1"/>
    <property type="molecule type" value="Genomic_DNA"/>
</dbReference>
<feature type="region of interest" description="Disordered" evidence="1">
    <location>
        <begin position="73"/>
        <end position="92"/>
    </location>
</feature>
<dbReference type="AlphaFoldDB" id="A0AAD5XYD6"/>
<comment type="caution">
    <text evidence="2">The sequence shown here is derived from an EMBL/GenBank/DDBJ whole genome shotgun (WGS) entry which is preliminary data.</text>
</comment>
<proteinExistence type="predicted"/>
<accession>A0AAD5XYD6</accession>
<gene>
    <name evidence="2" type="ORF">HK099_006656</name>
</gene>
<evidence type="ECO:0000313" key="2">
    <source>
        <dbReference type="EMBL" id="KAJ3225518.1"/>
    </source>
</evidence>
<reference evidence="2" key="1">
    <citation type="submission" date="2020-05" db="EMBL/GenBank/DDBJ databases">
        <title>Phylogenomic resolution of chytrid fungi.</title>
        <authorList>
            <person name="Stajich J.E."/>
            <person name="Amses K."/>
            <person name="Simmons R."/>
            <person name="Seto K."/>
            <person name="Myers J."/>
            <person name="Bonds A."/>
            <person name="Quandt C.A."/>
            <person name="Barry K."/>
            <person name="Liu P."/>
            <person name="Grigoriev I."/>
            <person name="Longcore J.E."/>
            <person name="James T.Y."/>
        </authorList>
    </citation>
    <scope>NUCLEOTIDE SEQUENCE</scope>
    <source>
        <strain evidence="2">JEL0476</strain>
    </source>
</reference>
<organism evidence="2 3">
    <name type="scientific">Clydaea vesicula</name>
    <dbReference type="NCBI Taxonomy" id="447962"/>
    <lineage>
        <taxon>Eukaryota</taxon>
        <taxon>Fungi</taxon>
        <taxon>Fungi incertae sedis</taxon>
        <taxon>Chytridiomycota</taxon>
        <taxon>Chytridiomycota incertae sedis</taxon>
        <taxon>Chytridiomycetes</taxon>
        <taxon>Lobulomycetales</taxon>
        <taxon>Lobulomycetaceae</taxon>
        <taxon>Clydaea</taxon>
    </lineage>
</organism>
<dbReference type="Proteomes" id="UP001211065">
    <property type="component" value="Unassembled WGS sequence"/>
</dbReference>